<dbReference type="InterPro" id="IPR036291">
    <property type="entry name" value="NAD(P)-bd_dom_sf"/>
</dbReference>
<proteinExistence type="inferred from homology"/>
<reference evidence="3 4" key="1">
    <citation type="journal article" date="2016" name="Int. J. Syst. Evol. Microbiol.">
        <title>Arsenicitalea aurantiaca gen. nov., sp. nov., a new member of the family Hyphomicrobiaceae, isolated from high-arsenic sediment.</title>
        <authorList>
            <person name="Mu Y."/>
            <person name="Zhou L."/>
            <person name="Zeng X.C."/>
            <person name="Liu L."/>
            <person name="Pan Y."/>
            <person name="Chen X."/>
            <person name="Wang J."/>
            <person name="Li S."/>
            <person name="Li W.J."/>
            <person name="Wang Y."/>
        </authorList>
    </citation>
    <scope>NUCLEOTIDE SEQUENCE [LARGE SCALE GENOMIC DNA]</scope>
    <source>
        <strain evidence="3 4">42-50</strain>
    </source>
</reference>
<comment type="similarity">
    <text evidence="1">Belongs to the short-chain dehydrogenases/reductases (SDR) family.</text>
</comment>
<dbReference type="OrthoDB" id="9810734at2"/>
<evidence type="ECO:0000313" key="3">
    <source>
        <dbReference type="EMBL" id="RUT30233.1"/>
    </source>
</evidence>
<dbReference type="EMBL" id="RZNJ01000004">
    <property type="protein sequence ID" value="RUT30233.1"/>
    <property type="molecule type" value="Genomic_DNA"/>
</dbReference>
<dbReference type="FunFam" id="3.40.50.720:FF:000084">
    <property type="entry name" value="Short-chain dehydrogenase reductase"/>
    <property type="match status" value="1"/>
</dbReference>
<dbReference type="PRINTS" id="PR00080">
    <property type="entry name" value="SDRFAMILY"/>
</dbReference>
<dbReference type="PROSITE" id="PS00061">
    <property type="entry name" value="ADH_SHORT"/>
    <property type="match status" value="1"/>
</dbReference>
<evidence type="ECO:0000313" key="4">
    <source>
        <dbReference type="Proteomes" id="UP000281547"/>
    </source>
</evidence>
<dbReference type="GO" id="GO:0006633">
    <property type="term" value="P:fatty acid biosynthetic process"/>
    <property type="evidence" value="ECO:0007669"/>
    <property type="project" value="TreeGrafter"/>
</dbReference>
<dbReference type="PANTHER" id="PTHR42760">
    <property type="entry name" value="SHORT-CHAIN DEHYDROGENASES/REDUCTASES FAMILY MEMBER"/>
    <property type="match status" value="1"/>
</dbReference>
<gene>
    <name evidence="3" type="ORF">EMQ25_13030</name>
</gene>
<dbReference type="Gene3D" id="3.40.50.720">
    <property type="entry name" value="NAD(P)-binding Rossmann-like Domain"/>
    <property type="match status" value="1"/>
</dbReference>
<comment type="caution">
    <text evidence="3">The sequence shown here is derived from an EMBL/GenBank/DDBJ whole genome shotgun (WGS) entry which is preliminary data.</text>
</comment>
<dbReference type="Proteomes" id="UP000281547">
    <property type="component" value="Unassembled WGS sequence"/>
</dbReference>
<sequence length="253" mass="26243">MAADRESVALVTGGSGIAAATLRLLAGEGHRLACVDRSDQNLAALSAELPDLLTIEADLTEKGSADRAVAETLARFGRLDILVNVVGISGRRFGDGPAHECTDEGWDAVMDTNAKTTLAMCRAALRPMMAAKSGSIVNTASVLGYAPSALFATHAYAASKAAIIGLTRAMAAYYTTHGIRVNAVAPGLIETPMSLRAQSDETTIQYMKIRQPLTGRFGKADDVAEAIAYLATDRAGFVTGSVLEVAGGWGVAG</sequence>
<organism evidence="3 4">
    <name type="scientific">Arsenicitalea aurantiaca</name>
    <dbReference type="NCBI Taxonomy" id="1783274"/>
    <lineage>
        <taxon>Bacteria</taxon>
        <taxon>Pseudomonadati</taxon>
        <taxon>Pseudomonadota</taxon>
        <taxon>Alphaproteobacteria</taxon>
        <taxon>Hyphomicrobiales</taxon>
        <taxon>Devosiaceae</taxon>
        <taxon>Arsenicitalea</taxon>
    </lineage>
</organism>
<dbReference type="RefSeq" id="WP_127189014.1">
    <property type="nucleotide sequence ID" value="NZ_RZNJ01000004.1"/>
</dbReference>
<dbReference type="PRINTS" id="PR00081">
    <property type="entry name" value="GDHRDH"/>
</dbReference>
<protein>
    <submittedName>
        <fullName evidence="3">SDR family oxidoreductase</fullName>
    </submittedName>
</protein>
<name>A0A433X853_9HYPH</name>
<keyword evidence="2" id="KW-0560">Oxidoreductase</keyword>
<dbReference type="PANTHER" id="PTHR42760:SF133">
    <property type="entry name" value="3-OXOACYL-[ACYL-CARRIER-PROTEIN] REDUCTASE"/>
    <property type="match status" value="1"/>
</dbReference>
<dbReference type="InterPro" id="IPR020904">
    <property type="entry name" value="Sc_DH/Rdtase_CS"/>
</dbReference>
<dbReference type="GO" id="GO:0016616">
    <property type="term" value="F:oxidoreductase activity, acting on the CH-OH group of donors, NAD or NADP as acceptor"/>
    <property type="evidence" value="ECO:0007669"/>
    <property type="project" value="TreeGrafter"/>
</dbReference>
<accession>A0A433X853</accession>
<dbReference type="Pfam" id="PF13561">
    <property type="entry name" value="adh_short_C2"/>
    <property type="match status" value="1"/>
</dbReference>
<dbReference type="GO" id="GO:0048038">
    <property type="term" value="F:quinone binding"/>
    <property type="evidence" value="ECO:0007669"/>
    <property type="project" value="TreeGrafter"/>
</dbReference>
<dbReference type="AlphaFoldDB" id="A0A433X853"/>
<dbReference type="CDD" id="cd05233">
    <property type="entry name" value="SDR_c"/>
    <property type="match status" value="1"/>
</dbReference>
<evidence type="ECO:0000256" key="2">
    <source>
        <dbReference type="ARBA" id="ARBA00023002"/>
    </source>
</evidence>
<dbReference type="SUPFAM" id="SSF51735">
    <property type="entry name" value="NAD(P)-binding Rossmann-fold domains"/>
    <property type="match status" value="1"/>
</dbReference>
<evidence type="ECO:0000256" key="1">
    <source>
        <dbReference type="ARBA" id="ARBA00006484"/>
    </source>
</evidence>
<keyword evidence="4" id="KW-1185">Reference proteome</keyword>
<dbReference type="InterPro" id="IPR002347">
    <property type="entry name" value="SDR_fam"/>
</dbReference>